<evidence type="ECO:0000313" key="1">
    <source>
        <dbReference type="EMBL" id="EFS93711.1"/>
    </source>
</evidence>
<comment type="caution">
    <text evidence="1">The sequence shown here is derived from an EMBL/GenBank/DDBJ whole genome shotgun (WGS) entry which is preliminary data.</text>
</comment>
<name>A0ABN0C8K5_9ACTN</name>
<evidence type="ECO:0008006" key="3">
    <source>
        <dbReference type="Google" id="ProtNLM"/>
    </source>
</evidence>
<dbReference type="Proteomes" id="UP000003179">
    <property type="component" value="Unassembled WGS sequence"/>
</dbReference>
<organism evidence="1 2">
    <name type="scientific">Cutibacterium modestum HL044PA1</name>
    <dbReference type="NCBI Taxonomy" id="765109"/>
    <lineage>
        <taxon>Bacteria</taxon>
        <taxon>Bacillati</taxon>
        <taxon>Actinomycetota</taxon>
        <taxon>Actinomycetes</taxon>
        <taxon>Propionibacteriales</taxon>
        <taxon>Propionibacteriaceae</taxon>
        <taxon>Cutibacterium</taxon>
        <taxon>Cutibacterium modestum</taxon>
    </lineage>
</organism>
<keyword evidence="2" id="KW-1185">Reference proteome</keyword>
<proteinExistence type="predicted"/>
<protein>
    <recommendedName>
        <fullName evidence="3">Suppressor of fused-like domain-containing protein</fullName>
    </recommendedName>
</protein>
<evidence type="ECO:0000313" key="2">
    <source>
        <dbReference type="Proteomes" id="UP000003179"/>
    </source>
</evidence>
<reference evidence="1" key="1">
    <citation type="submission" date="2010-08" db="EMBL/GenBank/DDBJ databases">
        <authorList>
            <person name="Weinstock G."/>
            <person name="Sodergren E."/>
            <person name="Clifton S."/>
            <person name="Fulton L."/>
            <person name="Fulton B."/>
            <person name="Courtney L."/>
            <person name="Fronick C."/>
            <person name="Harrison M."/>
            <person name="Strong C."/>
            <person name="Farmer C."/>
            <person name="Delahaunty K."/>
            <person name="Markovic C."/>
            <person name="Hall O."/>
            <person name="Minx P."/>
            <person name="Tomlinson C."/>
            <person name="Mitreva M."/>
            <person name="Hou S."/>
            <person name="Chen J."/>
            <person name="Wollam A."/>
            <person name="Pepin K.H."/>
            <person name="Johnson M."/>
            <person name="Bhonagiri V."/>
            <person name="Zhang X."/>
            <person name="Suruliraj S."/>
            <person name="Warren W."/>
            <person name="Chinwalla A."/>
            <person name="Mardis E.R."/>
            <person name="Wilson R.K."/>
        </authorList>
    </citation>
    <scope>NUCLEOTIDE SEQUENCE [LARGE SCALE GENOMIC DNA]</scope>
    <source>
        <strain evidence="1">HL044PA1</strain>
    </source>
</reference>
<gene>
    <name evidence="1" type="ORF">HMPREF9607_00166</name>
</gene>
<dbReference type="EMBL" id="ADZU01000003">
    <property type="protein sequence ID" value="EFS93711.1"/>
    <property type="molecule type" value="Genomic_DNA"/>
</dbReference>
<accession>A0ABN0C8K5</accession>
<sequence>MTWGIATTPPTISSDDESYLESRFRKSFMALARRLNATVSQNYGPGGNVINVRIGQVLYTLQPQVLMPGCKPDFVLRGGDRPDLAIFTGGATFHATPECNRVRDDAEKRAGLRNLGVEVLAVTLDDVNDFEAGRDPAAPEWFNASVSSKLISLYDYTPDAVRAVTGGPFALLEYWMRGEPLEALKHFASAIPMFFSTNSAPDGYIDSAVPIAAVKQEDLHDSQRGNPEAARAWWHQDGPLSIRTRLRASSFPPASDICVVLDDDAVNNSAFLGAWHRWLALSNALMLRDASDQTVILGCVKPQEPSGQEAAVTDPVIDIAQTPWPTVIKNLGPSLATPELPGLLEDLAAQGVPEPMAGEEIGSEGIMVDLAWPDSRIAVIFAPEPDDEDLLAEDGWTLVRPTAHDITTALESMASREGHHG</sequence>